<dbReference type="Proteomes" id="UP000617734">
    <property type="component" value="Unassembled WGS sequence"/>
</dbReference>
<evidence type="ECO:0008006" key="4">
    <source>
        <dbReference type="Google" id="ProtNLM"/>
    </source>
</evidence>
<evidence type="ECO:0000313" key="2">
    <source>
        <dbReference type="EMBL" id="GHE26985.1"/>
    </source>
</evidence>
<dbReference type="EMBL" id="BNBO01000098">
    <property type="protein sequence ID" value="GHE26985.1"/>
    <property type="molecule type" value="Genomic_DNA"/>
</dbReference>
<reference evidence="2" key="1">
    <citation type="journal article" date="2014" name="Int. J. Syst. Evol. Microbiol.">
        <title>Complete genome sequence of Corynebacterium casei LMG S-19264T (=DSM 44701T), isolated from a smear-ripened cheese.</title>
        <authorList>
            <consortium name="US DOE Joint Genome Institute (JGI-PGF)"/>
            <person name="Walter F."/>
            <person name="Albersmeier A."/>
            <person name="Kalinowski J."/>
            <person name="Ruckert C."/>
        </authorList>
    </citation>
    <scope>NUCLEOTIDE SEQUENCE</scope>
    <source>
        <strain evidence="2">JCM 4646</strain>
    </source>
</reference>
<keyword evidence="3" id="KW-1185">Reference proteome</keyword>
<dbReference type="GeneID" id="95358160"/>
<dbReference type="RefSeq" id="WP_229928134.1">
    <property type="nucleotide sequence ID" value="NZ_BNBO01000098.1"/>
</dbReference>
<gene>
    <name evidence="2" type="ORF">GCM10018781_79530</name>
</gene>
<evidence type="ECO:0000256" key="1">
    <source>
        <dbReference type="SAM" id="MobiDB-lite"/>
    </source>
</evidence>
<evidence type="ECO:0000313" key="3">
    <source>
        <dbReference type="Proteomes" id="UP000617734"/>
    </source>
</evidence>
<accession>A0A919D9Q5</accession>
<feature type="region of interest" description="Disordered" evidence="1">
    <location>
        <begin position="98"/>
        <end position="119"/>
    </location>
</feature>
<name>A0A919D9Q5_9ACTN</name>
<sequence>MSSTDSPGARPAAGSTKTCAAADNLGGIAFPHAHLAVRVHRRRRPTGRPETRENVWAVTSLAARQTRPIDLAAAIRGHGGIENSSHCIRDVTFAEDTSAIHAGTAPRASPPSSIPPSAP</sequence>
<comment type="caution">
    <text evidence="2">The sequence shown here is derived from an EMBL/GenBank/DDBJ whole genome shotgun (WGS) entry which is preliminary data.</text>
</comment>
<organism evidence="2 3">
    <name type="scientific">Kitasatospora indigofera</name>
    <dbReference type="NCBI Taxonomy" id="67307"/>
    <lineage>
        <taxon>Bacteria</taxon>
        <taxon>Bacillati</taxon>
        <taxon>Actinomycetota</taxon>
        <taxon>Actinomycetes</taxon>
        <taxon>Kitasatosporales</taxon>
        <taxon>Streptomycetaceae</taxon>
        <taxon>Kitasatospora</taxon>
    </lineage>
</organism>
<proteinExistence type="predicted"/>
<protein>
    <recommendedName>
        <fullName evidence="4">Transposase IS4-like domain-containing protein</fullName>
    </recommendedName>
</protein>
<feature type="compositionally biased region" description="Pro residues" evidence="1">
    <location>
        <begin position="108"/>
        <end position="119"/>
    </location>
</feature>
<dbReference type="AlphaFoldDB" id="A0A919D9Q5"/>
<reference evidence="2" key="2">
    <citation type="submission" date="2020-09" db="EMBL/GenBank/DDBJ databases">
        <authorList>
            <person name="Sun Q."/>
            <person name="Ohkuma M."/>
        </authorList>
    </citation>
    <scope>NUCLEOTIDE SEQUENCE</scope>
    <source>
        <strain evidence="2">JCM 4646</strain>
    </source>
</reference>